<dbReference type="Proteomes" id="UP000799755">
    <property type="component" value="Unassembled WGS sequence"/>
</dbReference>
<comment type="caution">
    <text evidence="1">The sequence shown here is derived from an EMBL/GenBank/DDBJ whole genome shotgun (WGS) entry which is preliminary data.</text>
</comment>
<evidence type="ECO:0000313" key="2">
    <source>
        <dbReference type="Proteomes" id="UP000799755"/>
    </source>
</evidence>
<organism evidence="1 2">
    <name type="scientific">Lindgomyces ingoldianus</name>
    <dbReference type="NCBI Taxonomy" id="673940"/>
    <lineage>
        <taxon>Eukaryota</taxon>
        <taxon>Fungi</taxon>
        <taxon>Dikarya</taxon>
        <taxon>Ascomycota</taxon>
        <taxon>Pezizomycotina</taxon>
        <taxon>Dothideomycetes</taxon>
        <taxon>Pleosporomycetidae</taxon>
        <taxon>Pleosporales</taxon>
        <taxon>Lindgomycetaceae</taxon>
        <taxon>Lindgomyces</taxon>
    </lineage>
</organism>
<proteinExistence type="predicted"/>
<sequence length="382" mass="43308">MGGQAFATSGPNGTPLGVPRMPSDVYRKVASDIQSRLKGIFRSVVVPREAPGKPNHGDVDILVEGALCKWTPTSIGQEIGALHRITHGGTHSYAIPYPDLPGSFVQIDVEICPGNDTPDGAELFEWTKFMKNDSDLMQIIGVSHRSLGITSNDRGLHVRVKEIEPHNKKKSQIFLTRNPEEAMAFLGLDISKYWTGFATEDELFEWVSRGRFFSHTFLDERTEKANDRQRIRKRGMYRRFMEEYMPTLRETGTLDEPWTRQGVLEEALTSFNKHEKYRIMMDEYVTQERSDALWKRIKETLPLEGSSLGMTLKGLKRWVGFKDGQPYISPTRLTDDPPTWILAMGNTGVDQVLVWVKENWAEAKALEKTYVRAAKEAGKTKG</sequence>
<keyword evidence="2" id="KW-1185">Reference proteome</keyword>
<accession>A0ACB6QP35</accession>
<evidence type="ECO:0000313" key="1">
    <source>
        <dbReference type="EMBL" id="KAF2467916.1"/>
    </source>
</evidence>
<reference evidence="1" key="1">
    <citation type="journal article" date="2020" name="Stud. Mycol.">
        <title>101 Dothideomycetes genomes: a test case for predicting lifestyles and emergence of pathogens.</title>
        <authorList>
            <person name="Haridas S."/>
            <person name="Albert R."/>
            <person name="Binder M."/>
            <person name="Bloem J."/>
            <person name="Labutti K."/>
            <person name="Salamov A."/>
            <person name="Andreopoulos B."/>
            <person name="Baker S."/>
            <person name="Barry K."/>
            <person name="Bills G."/>
            <person name="Bluhm B."/>
            <person name="Cannon C."/>
            <person name="Castanera R."/>
            <person name="Culley D."/>
            <person name="Daum C."/>
            <person name="Ezra D."/>
            <person name="Gonzalez J."/>
            <person name="Henrissat B."/>
            <person name="Kuo A."/>
            <person name="Liang C."/>
            <person name="Lipzen A."/>
            <person name="Lutzoni F."/>
            <person name="Magnuson J."/>
            <person name="Mondo S."/>
            <person name="Nolan M."/>
            <person name="Ohm R."/>
            <person name="Pangilinan J."/>
            <person name="Park H.-J."/>
            <person name="Ramirez L."/>
            <person name="Alfaro M."/>
            <person name="Sun H."/>
            <person name="Tritt A."/>
            <person name="Yoshinaga Y."/>
            <person name="Zwiers L.-H."/>
            <person name="Turgeon B."/>
            <person name="Goodwin S."/>
            <person name="Spatafora J."/>
            <person name="Crous P."/>
            <person name="Grigoriev I."/>
        </authorList>
    </citation>
    <scope>NUCLEOTIDE SEQUENCE</scope>
    <source>
        <strain evidence="1">ATCC 200398</strain>
    </source>
</reference>
<gene>
    <name evidence="1" type="ORF">BDR25DRAFT_266373</name>
</gene>
<protein>
    <submittedName>
        <fullName evidence="1">Uncharacterized protein</fullName>
    </submittedName>
</protein>
<name>A0ACB6QP35_9PLEO</name>
<dbReference type="EMBL" id="MU003518">
    <property type="protein sequence ID" value="KAF2467916.1"/>
    <property type="molecule type" value="Genomic_DNA"/>
</dbReference>